<dbReference type="EMBL" id="PPXC01000013">
    <property type="protein sequence ID" value="POH72455.1"/>
    <property type="molecule type" value="Genomic_DNA"/>
</dbReference>
<evidence type="ECO:0000313" key="2">
    <source>
        <dbReference type="EMBL" id="POH72455.1"/>
    </source>
</evidence>
<gene>
    <name evidence="2" type="ORF">CVS27_15070</name>
</gene>
<dbReference type="AlphaFoldDB" id="A0A2S3ZT81"/>
<dbReference type="Gene3D" id="3.30.950.30">
    <property type="entry name" value="Schlafen, AAA domain"/>
    <property type="match status" value="1"/>
</dbReference>
<comment type="caution">
    <text evidence="2">The sequence shown here is derived from an EMBL/GenBank/DDBJ whole genome shotgun (WGS) entry which is preliminary data.</text>
</comment>
<evidence type="ECO:0000313" key="3">
    <source>
        <dbReference type="Proteomes" id="UP000237061"/>
    </source>
</evidence>
<name>A0A2S3ZT81_ARTGL</name>
<protein>
    <recommendedName>
        <fullName evidence="1">Schlafen AlbA-2 domain-containing protein</fullName>
    </recommendedName>
</protein>
<accession>A0A2S3ZT81</accession>
<dbReference type="InterPro" id="IPR038461">
    <property type="entry name" value="Schlafen_AlbA_2_dom_sf"/>
</dbReference>
<dbReference type="InterPro" id="IPR007421">
    <property type="entry name" value="Schlafen_AlbA_2_dom"/>
</dbReference>
<dbReference type="Proteomes" id="UP000237061">
    <property type="component" value="Unassembled WGS sequence"/>
</dbReference>
<sequence length="415" mass="45034">MQAVSAGVVEEAGLDWKQELPQRGKVEETTKDIAAMANSGGGVIIYGVAESSGRAESVSHVSVMEAARLMILSAAASAQPMVQGMELHALPDSEGSDEGVVVAIVPGSPNAPHMVGQKHLYGAPVRNGPTTVWLDERAIERAYSERFTLRSSRNSLLVAMAEDLRDRLSLINGETWLVGVATPLAPLSRQSDLSRSEASELLNLGEGRSRKMIGKAAEFSWALGEVESLPAMLRVGRRRWVAETVYRDGPDSRSEDVHAELHHDGSIGLAIKTNPTYETVRFTRPQVPLDKESYKEILEGAVETFAADIVSLAFEAMRKSQNAGAYSLRIEAARDGNMPFVLVGLNRARAGWISEREVGQDPKGRTIPRFHPVESEIRPSDTEEDLVGIARSLALEIVEQFGTQSLHYLALSAAT</sequence>
<evidence type="ECO:0000259" key="1">
    <source>
        <dbReference type="Pfam" id="PF04326"/>
    </source>
</evidence>
<reference evidence="2 3" key="1">
    <citation type="submission" date="2018-01" db="EMBL/GenBank/DDBJ databases">
        <title>Arthrobacter sp. nov., from glaciers in China.</title>
        <authorList>
            <person name="Liu Q."/>
            <person name="Xin Y.-H."/>
        </authorList>
    </citation>
    <scope>NUCLEOTIDE SEQUENCE [LARGE SCALE GENOMIC DNA]</scope>
    <source>
        <strain evidence="2 3">HLT2-12-2</strain>
    </source>
</reference>
<dbReference type="Pfam" id="PF04326">
    <property type="entry name" value="SLFN_AlbA_2"/>
    <property type="match status" value="1"/>
</dbReference>
<proteinExistence type="predicted"/>
<feature type="domain" description="Schlafen AlbA-2" evidence="1">
    <location>
        <begin position="12"/>
        <end position="130"/>
    </location>
</feature>
<keyword evidence="3" id="KW-1185">Reference proteome</keyword>
<organism evidence="2 3">
    <name type="scientific">Arthrobacter glacialis</name>
    <dbReference type="NCBI Taxonomy" id="1664"/>
    <lineage>
        <taxon>Bacteria</taxon>
        <taxon>Bacillati</taxon>
        <taxon>Actinomycetota</taxon>
        <taxon>Actinomycetes</taxon>
        <taxon>Micrococcales</taxon>
        <taxon>Micrococcaceae</taxon>
        <taxon>Arthrobacter</taxon>
    </lineage>
</organism>